<name>A0A0C2DV48_9BILA</name>
<keyword evidence="2" id="KW-1185">Reference proteome</keyword>
<sequence>MSISNFNISDCLGYIKVPLYIPRNPSERNICAISEGLIRTKRQWGWGGHGHYHPPGGWGGHYRPGGWGYGHGPWGSGGWGHGYPGGFYHGK</sequence>
<dbReference type="EMBL" id="KN726990">
    <property type="protein sequence ID" value="KIH66732.1"/>
    <property type="molecule type" value="Genomic_DNA"/>
</dbReference>
<reference evidence="1 2" key="1">
    <citation type="submission" date="2013-12" db="EMBL/GenBank/DDBJ databases">
        <title>Draft genome of the parsitic nematode Ancylostoma duodenale.</title>
        <authorList>
            <person name="Mitreva M."/>
        </authorList>
    </citation>
    <scope>NUCLEOTIDE SEQUENCE [LARGE SCALE GENOMIC DNA]</scope>
    <source>
        <strain evidence="1 2">Zhejiang</strain>
    </source>
</reference>
<protein>
    <submittedName>
        <fullName evidence="1">Uncharacterized protein</fullName>
    </submittedName>
</protein>
<evidence type="ECO:0000313" key="1">
    <source>
        <dbReference type="EMBL" id="KIH66732.1"/>
    </source>
</evidence>
<dbReference type="Proteomes" id="UP000054047">
    <property type="component" value="Unassembled WGS sequence"/>
</dbReference>
<gene>
    <name evidence="1" type="ORF">ANCDUO_02940</name>
</gene>
<organism evidence="1 2">
    <name type="scientific">Ancylostoma duodenale</name>
    <dbReference type="NCBI Taxonomy" id="51022"/>
    <lineage>
        <taxon>Eukaryota</taxon>
        <taxon>Metazoa</taxon>
        <taxon>Ecdysozoa</taxon>
        <taxon>Nematoda</taxon>
        <taxon>Chromadorea</taxon>
        <taxon>Rhabditida</taxon>
        <taxon>Rhabditina</taxon>
        <taxon>Rhabditomorpha</taxon>
        <taxon>Strongyloidea</taxon>
        <taxon>Ancylostomatidae</taxon>
        <taxon>Ancylostomatinae</taxon>
        <taxon>Ancylostoma</taxon>
    </lineage>
</organism>
<proteinExistence type="predicted"/>
<evidence type="ECO:0000313" key="2">
    <source>
        <dbReference type="Proteomes" id="UP000054047"/>
    </source>
</evidence>
<accession>A0A0C2DV48</accession>
<dbReference type="AlphaFoldDB" id="A0A0C2DV48"/>